<dbReference type="EMBL" id="SLWW01000001">
    <property type="protein sequence ID" value="TCO74017.1"/>
    <property type="molecule type" value="Genomic_DNA"/>
</dbReference>
<dbReference type="OrthoDB" id="9801841at2"/>
<dbReference type="SUPFAM" id="SSF81606">
    <property type="entry name" value="PP2C-like"/>
    <property type="match status" value="1"/>
</dbReference>
<proteinExistence type="predicted"/>
<protein>
    <submittedName>
        <fullName evidence="2">Serine/threonine protein phosphatase PrpC</fullName>
    </submittedName>
</protein>
<feature type="domain" description="PPM-type phosphatase" evidence="1">
    <location>
        <begin position="8"/>
        <end position="260"/>
    </location>
</feature>
<keyword evidence="3" id="KW-1185">Reference proteome</keyword>
<dbReference type="SMART" id="SM00332">
    <property type="entry name" value="PP2Cc"/>
    <property type="match status" value="1"/>
</dbReference>
<organism evidence="2 3">
    <name type="scientific">Rhodovulum euryhalinum</name>
    <dbReference type="NCBI Taxonomy" id="35805"/>
    <lineage>
        <taxon>Bacteria</taxon>
        <taxon>Pseudomonadati</taxon>
        <taxon>Pseudomonadota</taxon>
        <taxon>Alphaproteobacteria</taxon>
        <taxon>Rhodobacterales</taxon>
        <taxon>Paracoccaceae</taxon>
        <taxon>Rhodovulum</taxon>
    </lineage>
</organism>
<dbReference type="Proteomes" id="UP000295142">
    <property type="component" value="Unassembled WGS sequence"/>
</dbReference>
<dbReference type="Pfam" id="PF13672">
    <property type="entry name" value="PP2C_2"/>
    <property type="match status" value="1"/>
</dbReference>
<sequence>MMTATDIRIDAATGIGQGRREHQEDAIIADFAIGGEIGLAVLGDGMGGHAAGDVASRIAVTEVFSELKLQSDDLDRFVRYAPGILRTAAREANGCIAEHVRGHAETGGMGTTLVALAVARDRLFWISVGDSPLLLYRDGALHQINEDHSLAPQIDGMVRVGMLSAEEAQAHPDRHCLTSALTGAEIRQIDCPDRPLELAVGDIILAASDGLDSIDRDRLRVILAEHRRRSAAEIADALLAELEARADPEQDNVCFSVIRVVAHGWQPMVQPRRPVATVPAERARRRPELAAARRGTGGPRWTLPVALRSLFSFGKRVQ</sequence>
<dbReference type="InterPro" id="IPR001932">
    <property type="entry name" value="PPM-type_phosphatase-like_dom"/>
</dbReference>
<dbReference type="AlphaFoldDB" id="A0A4R2KN79"/>
<dbReference type="InterPro" id="IPR036457">
    <property type="entry name" value="PPM-type-like_dom_sf"/>
</dbReference>
<evidence type="ECO:0000313" key="3">
    <source>
        <dbReference type="Proteomes" id="UP000295142"/>
    </source>
</evidence>
<accession>A0A4R2KN79</accession>
<dbReference type="CDD" id="cd00143">
    <property type="entry name" value="PP2Cc"/>
    <property type="match status" value="1"/>
</dbReference>
<reference evidence="2 3" key="1">
    <citation type="submission" date="2019-03" db="EMBL/GenBank/DDBJ databases">
        <title>Genomic Encyclopedia of Type Strains, Phase IV (KMG-IV): sequencing the most valuable type-strain genomes for metagenomic binning, comparative biology and taxonomic classification.</title>
        <authorList>
            <person name="Goeker M."/>
        </authorList>
    </citation>
    <scope>NUCLEOTIDE SEQUENCE [LARGE SCALE GENOMIC DNA]</scope>
    <source>
        <strain evidence="2 3">DSM 4868</strain>
    </source>
</reference>
<dbReference type="SMART" id="SM00331">
    <property type="entry name" value="PP2C_SIG"/>
    <property type="match status" value="1"/>
</dbReference>
<gene>
    <name evidence="2" type="ORF">EV655_101174</name>
</gene>
<comment type="caution">
    <text evidence="2">The sequence shown here is derived from an EMBL/GenBank/DDBJ whole genome shotgun (WGS) entry which is preliminary data.</text>
</comment>
<evidence type="ECO:0000259" key="1">
    <source>
        <dbReference type="PROSITE" id="PS51746"/>
    </source>
</evidence>
<dbReference type="Gene3D" id="3.60.40.10">
    <property type="entry name" value="PPM-type phosphatase domain"/>
    <property type="match status" value="1"/>
</dbReference>
<dbReference type="PROSITE" id="PS51746">
    <property type="entry name" value="PPM_2"/>
    <property type="match status" value="1"/>
</dbReference>
<evidence type="ECO:0000313" key="2">
    <source>
        <dbReference type="EMBL" id="TCO74017.1"/>
    </source>
</evidence>
<name>A0A4R2KN79_9RHOB</name>